<comment type="catalytic activity">
    <reaction evidence="1">
        <text>S-ubiquitinyl-[E2 ubiquitin-conjugating enzyme]-L-cysteine + [acceptor protein]-L-lysine = [E2 ubiquitin-conjugating enzyme]-L-cysteine + N(6)-ubiquitinyl-[acceptor protein]-L-lysine.</text>
        <dbReference type="EC" id="2.3.2.27"/>
    </reaction>
</comment>
<comment type="catalytic activity">
    <reaction evidence="8">
        <text>L-threonyl-[protein] + ATP = O-phospho-L-threonyl-[protein] + ADP + H(+)</text>
        <dbReference type="Rhea" id="RHEA:46608"/>
        <dbReference type="Rhea" id="RHEA-COMP:11060"/>
        <dbReference type="Rhea" id="RHEA-COMP:11605"/>
        <dbReference type="ChEBI" id="CHEBI:15378"/>
        <dbReference type="ChEBI" id="CHEBI:30013"/>
        <dbReference type="ChEBI" id="CHEBI:30616"/>
        <dbReference type="ChEBI" id="CHEBI:61977"/>
        <dbReference type="ChEBI" id="CHEBI:456216"/>
        <dbReference type="EC" id="2.7.11.1"/>
    </reaction>
</comment>
<dbReference type="GO" id="GO:0004674">
    <property type="term" value="F:protein serine/threonine kinase activity"/>
    <property type="evidence" value="ECO:0007669"/>
    <property type="project" value="UniProtKB-KW"/>
</dbReference>
<gene>
    <name evidence="11" type="ORF">F2Q68_00046339</name>
</gene>
<reference evidence="11" key="1">
    <citation type="submission" date="2019-12" db="EMBL/GenBank/DDBJ databases">
        <title>Genome sequencing and annotation of Brassica cretica.</title>
        <authorList>
            <person name="Studholme D.J."/>
            <person name="Sarris P.F."/>
        </authorList>
    </citation>
    <scope>NUCLEOTIDE SEQUENCE</scope>
    <source>
        <strain evidence="11">PFS-001/15</strain>
        <tissue evidence="11">Leaf</tissue>
    </source>
</reference>
<dbReference type="InterPro" id="IPR001245">
    <property type="entry name" value="Ser-Thr/Tyr_kinase_cat_dom"/>
</dbReference>
<dbReference type="InterPro" id="IPR051348">
    <property type="entry name" value="U-box_ubiquitin_ligases"/>
</dbReference>
<dbReference type="InterPro" id="IPR000719">
    <property type="entry name" value="Prot_kinase_dom"/>
</dbReference>
<evidence type="ECO:0000256" key="3">
    <source>
        <dbReference type="ARBA" id="ARBA00022679"/>
    </source>
</evidence>
<evidence type="ECO:0000256" key="4">
    <source>
        <dbReference type="ARBA" id="ARBA00022741"/>
    </source>
</evidence>
<evidence type="ECO:0000256" key="9">
    <source>
        <dbReference type="ARBA" id="ARBA00048679"/>
    </source>
</evidence>
<evidence type="ECO:0000256" key="6">
    <source>
        <dbReference type="ARBA" id="ARBA00022786"/>
    </source>
</evidence>
<dbReference type="GO" id="GO:0005524">
    <property type="term" value="F:ATP binding"/>
    <property type="evidence" value="ECO:0007669"/>
    <property type="project" value="UniProtKB-KW"/>
</dbReference>
<dbReference type="SUPFAM" id="SSF56112">
    <property type="entry name" value="Protein kinase-like (PK-like)"/>
    <property type="match status" value="1"/>
</dbReference>
<evidence type="ECO:0000259" key="10">
    <source>
        <dbReference type="PROSITE" id="PS50011"/>
    </source>
</evidence>
<keyword evidence="5" id="KW-0418">Kinase</keyword>
<dbReference type="GO" id="GO:0061630">
    <property type="term" value="F:ubiquitin protein ligase activity"/>
    <property type="evidence" value="ECO:0007669"/>
    <property type="project" value="UniProtKB-EC"/>
</dbReference>
<keyword evidence="6" id="KW-0833">Ubl conjugation pathway</keyword>
<keyword evidence="4" id="KW-0547">Nucleotide-binding</keyword>
<dbReference type="Proteomes" id="UP000712281">
    <property type="component" value="Unassembled WGS sequence"/>
</dbReference>
<dbReference type="InterPro" id="IPR008271">
    <property type="entry name" value="Ser/Thr_kinase_AS"/>
</dbReference>
<dbReference type="Gene3D" id="3.30.200.20">
    <property type="entry name" value="Phosphorylase Kinase, domain 1"/>
    <property type="match status" value="1"/>
</dbReference>
<evidence type="ECO:0000256" key="8">
    <source>
        <dbReference type="ARBA" id="ARBA00047899"/>
    </source>
</evidence>
<evidence type="ECO:0000256" key="2">
    <source>
        <dbReference type="ARBA" id="ARBA00022527"/>
    </source>
</evidence>
<proteinExistence type="predicted"/>
<evidence type="ECO:0000313" key="12">
    <source>
        <dbReference type="Proteomes" id="UP000712281"/>
    </source>
</evidence>
<dbReference type="PANTHER" id="PTHR45647:SF51">
    <property type="entry name" value="PROTEIN KINASE SUPERFAMILY PROTEIN"/>
    <property type="match status" value="1"/>
</dbReference>
<evidence type="ECO:0000313" key="11">
    <source>
        <dbReference type="EMBL" id="KAF2608225.1"/>
    </source>
</evidence>
<protein>
    <recommendedName>
        <fullName evidence="10">Protein kinase domain-containing protein</fullName>
    </recommendedName>
</protein>
<keyword evidence="3" id="KW-0808">Transferase</keyword>
<dbReference type="Gene3D" id="1.10.510.10">
    <property type="entry name" value="Transferase(Phosphotransferase) domain 1"/>
    <property type="match status" value="1"/>
</dbReference>
<dbReference type="EMBL" id="QGKW02000276">
    <property type="protein sequence ID" value="KAF2608225.1"/>
    <property type="molecule type" value="Genomic_DNA"/>
</dbReference>
<dbReference type="AlphaFoldDB" id="A0A8S9LM56"/>
<dbReference type="SMART" id="SM00220">
    <property type="entry name" value="S_TKc"/>
    <property type="match status" value="1"/>
</dbReference>
<dbReference type="FunFam" id="1.10.510.10:FF:001023">
    <property type="entry name" value="Os07g0541700 protein"/>
    <property type="match status" value="1"/>
</dbReference>
<dbReference type="PROSITE" id="PS00108">
    <property type="entry name" value="PROTEIN_KINASE_ST"/>
    <property type="match status" value="1"/>
</dbReference>
<accession>A0A8S9LM56</accession>
<dbReference type="InterPro" id="IPR011009">
    <property type="entry name" value="Kinase-like_dom_sf"/>
</dbReference>
<evidence type="ECO:0000256" key="7">
    <source>
        <dbReference type="ARBA" id="ARBA00022840"/>
    </source>
</evidence>
<name>A0A8S9LM56_BRACR</name>
<comment type="caution">
    <text evidence="11">The sequence shown here is derived from an EMBL/GenBank/DDBJ whole genome shotgun (WGS) entry which is preliminary data.</text>
</comment>
<sequence length="248" mass="27693">MASNVSYRRYSIKDVEGATNGFSDSLKIGEGGYGPVYKAVLDYTSVAIKILKSGITQGLKQFQQEVEVLSSMRHPNMVILLGACPEYGCLVYEYMENGTLEDRLFCKDNTPPLSWRARFRIAAEVATGLLFLHHAKPEPLVHRDLKPANILLDRHFTSKISDVGLARLVPSSVADSYTMPAMGLGHKVEMAVEKNKLRELLDPTVTEWPEEETLELAKLALQCCELRKRDRPDLASVPVGSRFALIRI</sequence>
<organism evidence="11 12">
    <name type="scientific">Brassica cretica</name>
    <name type="common">Mustard</name>
    <dbReference type="NCBI Taxonomy" id="69181"/>
    <lineage>
        <taxon>Eukaryota</taxon>
        <taxon>Viridiplantae</taxon>
        <taxon>Streptophyta</taxon>
        <taxon>Embryophyta</taxon>
        <taxon>Tracheophyta</taxon>
        <taxon>Spermatophyta</taxon>
        <taxon>Magnoliopsida</taxon>
        <taxon>eudicotyledons</taxon>
        <taxon>Gunneridae</taxon>
        <taxon>Pentapetalae</taxon>
        <taxon>rosids</taxon>
        <taxon>malvids</taxon>
        <taxon>Brassicales</taxon>
        <taxon>Brassicaceae</taxon>
        <taxon>Brassiceae</taxon>
        <taxon>Brassica</taxon>
    </lineage>
</organism>
<keyword evidence="7" id="KW-0067">ATP-binding</keyword>
<dbReference type="PANTHER" id="PTHR45647">
    <property type="entry name" value="OS02G0152300 PROTEIN"/>
    <property type="match status" value="1"/>
</dbReference>
<evidence type="ECO:0000256" key="5">
    <source>
        <dbReference type="ARBA" id="ARBA00022777"/>
    </source>
</evidence>
<dbReference type="FunFam" id="3.30.200.20:FF:000162">
    <property type="entry name" value="Adenine nucleotide alpha hydrolase-like domain kinase"/>
    <property type="match status" value="1"/>
</dbReference>
<dbReference type="Pfam" id="PF07714">
    <property type="entry name" value="PK_Tyr_Ser-Thr"/>
    <property type="match status" value="1"/>
</dbReference>
<keyword evidence="2" id="KW-0723">Serine/threonine-protein kinase</keyword>
<comment type="catalytic activity">
    <reaction evidence="9">
        <text>L-seryl-[protein] + ATP = O-phospho-L-seryl-[protein] + ADP + H(+)</text>
        <dbReference type="Rhea" id="RHEA:17989"/>
        <dbReference type="Rhea" id="RHEA-COMP:9863"/>
        <dbReference type="Rhea" id="RHEA-COMP:11604"/>
        <dbReference type="ChEBI" id="CHEBI:15378"/>
        <dbReference type="ChEBI" id="CHEBI:29999"/>
        <dbReference type="ChEBI" id="CHEBI:30616"/>
        <dbReference type="ChEBI" id="CHEBI:83421"/>
        <dbReference type="ChEBI" id="CHEBI:456216"/>
        <dbReference type="EC" id="2.7.11.1"/>
    </reaction>
</comment>
<feature type="domain" description="Protein kinase" evidence="10">
    <location>
        <begin position="22"/>
        <end position="248"/>
    </location>
</feature>
<evidence type="ECO:0000256" key="1">
    <source>
        <dbReference type="ARBA" id="ARBA00000900"/>
    </source>
</evidence>
<dbReference type="PROSITE" id="PS50011">
    <property type="entry name" value="PROTEIN_KINASE_DOM"/>
    <property type="match status" value="1"/>
</dbReference>